<evidence type="ECO:0000259" key="4">
    <source>
        <dbReference type="PROSITE" id="PS51736"/>
    </source>
</evidence>
<keyword evidence="1" id="KW-0238">DNA-binding</keyword>
<dbReference type="CDD" id="cd03768">
    <property type="entry name" value="SR_ResInv"/>
    <property type="match status" value="1"/>
</dbReference>
<dbReference type="Gene3D" id="3.40.50.1390">
    <property type="entry name" value="Resolvase, N-terminal catalytic domain"/>
    <property type="match status" value="1"/>
</dbReference>
<evidence type="ECO:0000313" key="5">
    <source>
        <dbReference type="EMBL" id="EAP72193.1"/>
    </source>
</evidence>
<evidence type="ECO:0000256" key="3">
    <source>
        <dbReference type="SAM" id="MobiDB-lite"/>
    </source>
</evidence>
<dbReference type="GO" id="GO:0000150">
    <property type="term" value="F:DNA strand exchange activity"/>
    <property type="evidence" value="ECO:0007669"/>
    <property type="project" value="InterPro"/>
</dbReference>
<dbReference type="EMBL" id="AAKL01000034">
    <property type="protein sequence ID" value="EAP72193.1"/>
    <property type="molecule type" value="Genomic_DNA"/>
</dbReference>
<dbReference type="PROSITE" id="PS51736">
    <property type="entry name" value="RECOMBINASES_3"/>
    <property type="match status" value="1"/>
</dbReference>
<evidence type="ECO:0000256" key="1">
    <source>
        <dbReference type="ARBA" id="ARBA00023125"/>
    </source>
</evidence>
<name>A0AB33VBB6_RALSU</name>
<protein>
    <submittedName>
        <fullName evidence="5">Resolvase</fullName>
    </submittedName>
</protein>
<dbReference type="InterPro" id="IPR036162">
    <property type="entry name" value="Resolvase-like_N_sf"/>
</dbReference>
<keyword evidence="2" id="KW-0233">DNA recombination</keyword>
<dbReference type="InterPro" id="IPR050639">
    <property type="entry name" value="SSR_resolvase"/>
</dbReference>
<evidence type="ECO:0000313" key="6">
    <source>
        <dbReference type="Proteomes" id="UP000005933"/>
    </source>
</evidence>
<dbReference type="SMART" id="SM00857">
    <property type="entry name" value="Resolvase"/>
    <property type="match status" value="1"/>
</dbReference>
<sequence>MTTINYYRVSTKDQSIESQRQKLGPADREFSDEGVSGGVPAEQRPGFAQLLAFVRDGDVIRVYALDRLGRDALDVQKVVRGLIARGVTLDIHGIGQIAKGVGEIIVAVLAQVADLERQRINERAEAGREAARKSLAATGKTHRGKLSLGQSPKADASVVIQWRKDNQASISATAKHFGLSDATVKRYAAAVRG</sequence>
<feature type="region of interest" description="Disordered" evidence="3">
    <location>
        <begin position="126"/>
        <end position="150"/>
    </location>
</feature>
<dbReference type="RefSeq" id="WP_003264309.1">
    <property type="nucleotide sequence ID" value="NZ_AAKL01000034.1"/>
</dbReference>
<dbReference type="Proteomes" id="UP000005933">
    <property type="component" value="Unassembled WGS sequence"/>
</dbReference>
<proteinExistence type="predicted"/>
<dbReference type="Pfam" id="PF00239">
    <property type="entry name" value="Resolvase"/>
    <property type="match status" value="1"/>
</dbReference>
<dbReference type="InterPro" id="IPR006119">
    <property type="entry name" value="Resolv_N"/>
</dbReference>
<dbReference type="SUPFAM" id="SSF53041">
    <property type="entry name" value="Resolvase-like"/>
    <property type="match status" value="1"/>
</dbReference>
<gene>
    <name evidence="5" type="ORF">RRSL_02611</name>
</gene>
<dbReference type="GO" id="GO:0003677">
    <property type="term" value="F:DNA binding"/>
    <property type="evidence" value="ECO:0007669"/>
    <property type="project" value="UniProtKB-KW"/>
</dbReference>
<comment type="caution">
    <text evidence="5">The sequence shown here is derived from an EMBL/GenBank/DDBJ whole genome shotgun (WGS) entry which is preliminary data.</text>
</comment>
<dbReference type="PANTHER" id="PTHR30461">
    <property type="entry name" value="DNA-INVERTASE FROM LAMBDOID PROPHAGE"/>
    <property type="match status" value="1"/>
</dbReference>
<dbReference type="PANTHER" id="PTHR30461:SF2">
    <property type="entry name" value="SERINE RECOMBINASE PINE-RELATED"/>
    <property type="match status" value="1"/>
</dbReference>
<reference evidence="5 6" key="1">
    <citation type="journal article" date="2006" name="Mol. Plant Microbe Interact.">
        <title>Identification of open reading frames unique to a select agent: Ralstonia solanacearum race 3 biovar 2.</title>
        <authorList>
            <person name="Gabriel D.W."/>
            <person name="Allen C."/>
            <person name="Schell M."/>
            <person name="Denny T.P."/>
            <person name="Greenberg J.T."/>
            <person name="Duan Y.P."/>
            <person name="Flores-Cruz Z."/>
            <person name="Huang Q."/>
            <person name="Clifford J.M."/>
            <person name="Presting G."/>
            <person name="Gonzalez E.T."/>
            <person name="Reddy J."/>
            <person name="Elphinstone J."/>
            <person name="Swanson J."/>
            <person name="Yao J."/>
            <person name="Mulholland V."/>
            <person name="Liu L."/>
            <person name="Farmerie W."/>
            <person name="Patnaikuni M."/>
            <person name="Balogh B."/>
            <person name="Norman D."/>
            <person name="Alvarez A."/>
            <person name="Castillo J.A."/>
            <person name="Jones J."/>
            <person name="Saddler G."/>
            <person name="Walunas T."/>
            <person name="Zhukov A."/>
            <person name="Mikhailova N."/>
        </authorList>
    </citation>
    <scope>NUCLEOTIDE SEQUENCE [LARGE SCALE GENOMIC DNA]</scope>
    <source>
        <strain evidence="5 6">UW551</strain>
    </source>
</reference>
<organism evidence="5 6">
    <name type="scientific">Ralstonia solanacearum (strain UW551)</name>
    <dbReference type="NCBI Taxonomy" id="342110"/>
    <lineage>
        <taxon>Bacteria</taxon>
        <taxon>Pseudomonadati</taxon>
        <taxon>Pseudomonadota</taxon>
        <taxon>Betaproteobacteria</taxon>
        <taxon>Burkholderiales</taxon>
        <taxon>Burkholderiaceae</taxon>
        <taxon>Ralstonia</taxon>
        <taxon>Ralstonia solanacearum species complex</taxon>
    </lineage>
</organism>
<evidence type="ECO:0000256" key="2">
    <source>
        <dbReference type="ARBA" id="ARBA00023172"/>
    </source>
</evidence>
<feature type="domain" description="Resolvase/invertase-type recombinase catalytic" evidence="4">
    <location>
        <begin position="2"/>
        <end position="135"/>
    </location>
</feature>
<feature type="region of interest" description="Disordered" evidence="3">
    <location>
        <begin position="16"/>
        <end position="41"/>
    </location>
</feature>
<accession>A0AB33VBB6</accession>
<dbReference type="AlphaFoldDB" id="A0AB33VBB6"/>